<dbReference type="EMBL" id="BNJF01000001">
    <property type="protein sequence ID" value="GHO42335.1"/>
    <property type="molecule type" value="Genomic_DNA"/>
</dbReference>
<evidence type="ECO:0000256" key="1">
    <source>
        <dbReference type="ARBA" id="ARBA00008791"/>
    </source>
</evidence>
<feature type="domain" description="UspA" evidence="2">
    <location>
        <begin position="163"/>
        <end position="319"/>
    </location>
</feature>
<comment type="similarity">
    <text evidence="1">Belongs to the universal stress protein A family.</text>
</comment>
<name>A0A8J3MRK1_9CHLR</name>
<dbReference type="CDD" id="cd00293">
    <property type="entry name" value="USP-like"/>
    <property type="match status" value="2"/>
</dbReference>
<organism evidence="3 4">
    <name type="scientific">Ktedonospora formicarum</name>
    <dbReference type="NCBI Taxonomy" id="2778364"/>
    <lineage>
        <taxon>Bacteria</taxon>
        <taxon>Bacillati</taxon>
        <taxon>Chloroflexota</taxon>
        <taxon>Ktedonobacteria</taxon>
        <taxon>Ktedonobacterales</taxon>
        <taxon>Ktedonobacteraceae</taxon>
        <taxon>Ktedonospora</taxon>
    </lineage>
</organism>
<dbReference type="Pfam" id="PF00582">
    <property type="entry name" value="Usp"/>
    <property type="match status" value="2"/>
</dbReference>
<gene>
    <name evidence="3" type="ORF">KSX_04980</name>
</gene>
<dbReference type="Proteomes" id="UP000612362">
    <property type="component" value="Unassembled WGS sequence"/>
</dbReference>
<dbReference type="InterPro" id="IPR006015">
    <property type="entry name" value="Universal_stress_UspA"/>
</dbReference>
<accession>A0A8J3MRK1</accession>
<dbReference type="RefSeq" id="WP_220191885.1">
    <property type="nucleotide sequence ID" value="NZ_BNJF01000001.1"/>
</dbReference>
<dbReference type="InterPro" id="IPR006016">
    <property type="entry name" value="UspA"/>
</dbReference>
<protein>
    <submittedName>
        <fullName evidence="3">Universal stress protein UspA</fullName>
    </submittedName>
</protein>
<dbReference type="AlphaFoldDB" id="A0A8J3MRK1"/>
<dbReference type="PRINTS" id="PR01438">
    <property type="entry name" value="UNVRSLSTRESS"/>
</dbReference>
<evidence type="ECO:0000313" key="4">
    <source>
        <dbReference type="Proteomes" id="UP000612362"/>
    </source>
</evidence>
<dbReference type="Gene3D" id="3.40.50.620">
    <property type="entry name" value="HUPs"/>
    <property type="match status" value="1"/>
</dbReference>
<reference evidence="3" key="1">
    <citation type="submission" date="2020-10" db="EMBL/GenBank/DDBJ databases">
        <title>Taxonomic study of unclassified bacteria belonging to the class Ktedonobacteria.</title>
        <authorList>
            <person name="Yabe S."/>
            <person name="Wang C.M."/>
            <person name="Zheng Y."/>
            <person name="Sakai Y."/>
            <person name="Cavaletti L."/>
            <person name="Monciardini P."/>
            <person name="Donadio S."/>
        </authorList>
    </citation>
    <scope>NUCLEOTIDE SEQUENCE</scope>
    <source>
        <strain evidence="3">SOSP1-1</strain>
    </source>
</reference>
<evidence type="ECO:0000259" key="2">
    <source>
        <dbReference type="Pfam" id="PF00582"/>
    </source>
</evidence>
<proteinExistence type="inferred from homology"/>
<evidence type="ECO:0000313" key="3">
    <source>
        <dbReference type="EMBL" id="GHO42335.1"/>
    </source>
</evidence>
<comment type="caution">
    <text evidence="3">The sequence shown here is derived from an EMBL/GenBank/DDBJ whole genome shotgun (WGS) entry which is preliminary data.</text>
</comment>
<feature type="domain" description="UspA" evidence="2">
    <location>
        <begin position="1"/>
        <end position="147"/>
    </location>
</feature>
<dbReference type="Gene3D" id="3.40.50.12370">
    <property type="match status" value="1"/>
</dbReference>
<dbReference type="SUPFAM" id="SSF52402">
    <property type="entry name" value="Adenine nucleotide alpha hydrolases-like"/>
    <property type="match status" value="2"/>
</dbReference>
<keyword evidence="4" id="KW-1185">Reference proteome</keyword>
<sequence>MFKRVLVPLDGSELSECVLPLAAIIARKAGGSLILLRCVRMIDDLASRIAYNNAYALFMYNYDETDSTEEARRYLVHVAHTRVPDDVQVQKYVLTGEPASAILMFAQEQQADLIVASTHGRSGFKKWMLGSVTQKLVRHNSIPVLVVNRECSCTCPETGRSSRVLVGLDGSQWAEASLPAAVSLASLFSDPARGELHLLRIVPALTPSETALYRRAGIVRNFEREATEIAANYLKSLENRLNVELGEAHNLDITWSVIEGSDVARPLLCLADTGKGTSRECAFDLLALATHGRGGFERWMLGSVAERALASAHIPVLIVCPDQRLTR</sequence>
<dbReference type="PANTHER" id="PTHR46268:SF6">
    <property type="entry name" value="UNIVERSAL STRESS PROTEIN UP12"/>
    <property type="match status" value="1"/>
</dbReference>
<dbReference type="InterPro" id="IPR014729">
    <property type="entry name" value="Rossmann-like_a/b/a_fold"/>
</dbReference>
<dbReference type="PANTHER" id="PTHR46268">
    <property type="entry name" value="STRESS RESPONSE PROTEIN NHAX"/>
    <property type="match status" value="1"/>
</dbReference>